<evidence type="ECO:0000259" key="6">
    <source>
        <dbReference type="PROSITE" id="PS51194"/>
    </source>
</evidence>
<feature type="domain" description="Helicase C-terminal" evidence="6">
    <location>
        <begin position="353"/>
        <end position="553"/>
    </location>
</feature>
<evidence type="ECO:0000259" key="5">
    <source>
        <dbReference type="PROSITE" id="PS51192"/>
    </source>
</evidence>
<protein>
    <submittedName>
        <fullName evidence="7">DEAD/DEAH box helicase</fullName>
    </submittedName>
</protein>
<dbReference type="InterPro" id="IPR001650">
    <property type="entry name" value="Helicase_C-like"/>
</dbReference>
<dbReference type="Gene3D" id="3.40.50.300">
    <property type="entry name" value="P-loop containing nucleotide triphosphate hydrolases"/>
    <property type="match status" value="2"/>
</dbReference>
<sequence>MTNFADKLSEKVFESNAYQLASSNLFSNYVHSLAGNSKSLERSVIKKLVSTAQIFYQSKDDKIRREGASILSMLLDVVGEEHKDIIPIAKNLFINEGDFPNVKLLSDRFDQIQTELGFYSQAQIDFRESLNTVEDLDFLLTDFQRSLWEDLLLEKDIITAAPTSAGKTHIILSYIIKKVTNSDESFAAIIVPTRALISEVAGKVYDLLTGYNNIKVEVCTVPKEGEFAPRTLFIMTQERLYEVLQSGDLSFDYLFIDEAQNIADSSRGVLLHLTIEKLMEVNYPQVIISMPSQSYQNAFSAVLPKIEFTKEITQHSPVAKIVLSVTPKNRELIITRNNSQNKTIIKKEFKGRKFSNIIYRLGEGQSNIIYQNRTDYCENVANEIAALVSHNIENPLLEEAADYVKKFIHSGFSLAQNLKKGVAFHYGPLPSSLRVMIENLVREDHISYVVCTSTLAEGVNLPAKNLFLRNPMQQSAMYQPWERIEDVKIKNITGRAGRMLQHFSGNVFLIEPDEWKYKDYFDDVPEVADKVPTYYTTLNNDLPKVISALRGLYDHTEKDQFKFYTIANKLIKEYANGDLENTLTANELSLNDEDKENLRLTIKTANDSLEVAPLTLEANPTVGYIQQDSLLSFIRSQKDLKNWILPHPKSADLFERLLSVTTKLYEHGVYIPSDGYSVKYVVLISKKWIQGHSLRDIILKQIDWDEEKSEKYDVNRSVRSVIKVINNDIRFRLSNAIRCYEYLLSSVLIERNENIISSKLHSFMEVGACDERMVNLINIGLSREAAKEIDDKLDKSLDIQSAGSLLKMLNEGKLGSIHGVTIKEIKNLITG</sequence>
<dbReference type="GO" id="GO:0016787">
    <property type="term" value="F:hydrolase activity"/>
    <property type="evidence" value="ECO:0007669"/>
    <property type="project" value="UniProtKB-KW"/>
</dbReference>
<feature type="domain" description="Helicase ATP-binding" evidence="5">
    <location>
        <begin position="148"/>
        <end position="345"/>
    </location>
</feature>
<dbReference type="RefSeq" id="WP_189608631.1">
    <property type="nucleotide sequence ID" value="NZ_BMXR01000005.1"/>
</dbReference>
<dbReference type="SMART" id="SM00490">
    <property type="entry name" value="HELICc"/>
    <property type="match status" value="1"/>
</dbReference>
<dbReference type="PANTHER" id="PTHR47961:SF6">
    <property type="entry name" value="DNA-DIRECTED DNA POLYMERASE"/>
    <property type="match status" value="1"/>
</dbReference>
<proteinExistence type="predicted"/>
<dbReference type="InterPro" id="IPR027417">
    <property type="entry name" value="P-loop_NTPase"/>
</dbReference>
<keyword evidence="2" id="KW-0378">Hydrolase</keyword>
<dbReference type="GO" id="GO:0005524">
    <property type="term" value="F:ATP binding"/>
    <property type="evidence" value="ECO:0007669"/>
    <property type="project" value="UniProtKB-KW"/>
</dbReference>
<dbReference type="Proteomes" id="UP000626148">
    <property type="component" value="Unassembled WGS sequence"/>
</dbReference>
<evidence type="ECO:0000313" key="8">
    <source>
        <dbReference type="Proteomes" id="UP000626148"/>
    </source>
</evidence>
<dbReference type="EMBL" id="BMXR01000005">
    <property type="protein sequence ID" value="GGX54516.1"/>
    <property type="molecule type" value="Genomic_DNA"/>
</dbReference>
<keyword evidence="3 7" id="KW-0347">Helicase</keyword>
<dbReference type="InterPro" id="IPR050474">
    <property type="entry name" value="Hel308_SKI2-like"/>
</dbReference>
<dbReference type="InterPro" id="IPR011545">
    <property type="entry name" value="DEAD/DEAH_box_helicase_dom"/>
</dbReference>
<dbReference type="PROSITE" id="PS51192">
    <property type="entry name" value="HELICASE_ATP_BIND_1"/>
    <property type="match status" value="1"/>
</dbReference>
<reference evidence="7" key="1">
    <citation type="journal article" date="2014" name="Int. J. Syst. Evol. Microbiol.">
        <title>Complete genome sequence of Corynebacterium casei LMG S-19264T (=DSM 44701T), isolated from a smear-ripened cheese.</title>
        <authorList>
            <consortium name="US DOE Joint Genome Institute (JGI-PGF)"/>
            <person name="Walter F."/>
            <person name="Albersmeier A."/>
            <person name="Kalinowski J."/>
            <person name="Ruckert C."/>
        </authorList>
    </citation>
    <scope>NUCLEOTIDE SEQUENCE</scope>
    <source>
        <strain evidence="7">KCTC 22169</strain>
    </source>
</reference>
<dbReference type="InterPro" id="IPR014001">
    <property type="entry name" value="Helicase_ATP-bd"/>
</dbReference>
<evidence type="ECO:0000256" key="2">
    <source>
        <dbReference type="ARBA" id="ARBA00022801"/>
    </source>
</evidence>
<dbReference type="PROSITE" id="PS51194">
    <property type="entry name" value="HELICASE_CTER"/>
    <property type="match status" value="1"/>
</dbReference>
<keyword evidence="8" id="KW-1185">Reference proteome</keyword>
<dbReference type="SMART" id="SM00487">
    <property type="entry name" value="DEXDc"/>
    <property type="match status" value="1"/>
</dbReference>
<dbReference type="AlphaFoldDB" id="A0A918K879"/>
<gene>
    <name evidence="7" type="ORF">GCM10007392_22380</name>
</gene>
<keyword evidence="1" id="KW-0547">Nucleotide-binding</keyword>
<dbReference type="PANTHER" id="PTHR47961">
    <property type="entry name" value="DNA POLYMERASE THETA, PUTATIVE (AFU_ORTHOLOGUE AFUA_1G05260)-RELATED"/>
    <property type="match status" value="1"/>
</dbReference>
<name>A0A918K879_9GAMM</name>
<organism evidence="7 8">
    <name type="scientific">Saccharospirillum salsuginis</name>
    <dbReference type="NCBI Taxonomy" id="418750"/>
    <lineage>
        <taxon>Bacteria</taxon>
        <taxon>Pseudomonadati</taxon>
        <taxon>Pseudomonadota</taxon>
        <taxon>Gammaproteobacteria</taxon>
        <taxon>Oceanospirillales</taxon>
        <taxon>Saccharospirillaceae</taxon>
        <taxon>Saccharospirillum</taxon>
    </lineage>
</organism>
<evidence type="ECO:0000256" key="1">
    <source>
        <dbReference type="ARBA" id="ARBA00022741"/>
    </source>
</evidence>
<dbReference type="SUPFAM" id="SSF52540">
    <property type="entry name" value="P-loop containing nucleoside triphosphate hydrolases"/>
    <property type="match status" value="1"/>
</dbReference>
<dbReference type="Pfam" id="PF00270">
    <property type="entry name" value="DEAD"/>
    <property type="match status" value="1"/>
</dbReference>
<dbReference type="GO" id="GO:0004386">
    <property type="term" value="F:helicase activity"/>
    <property type="evidence" value="ECO:0007669"/>
    <property type="project" value="UniProtKB-KW"/>
</dbReference>
<comment type="caution">
    <text evidence="7">The sequence shown here is derived from an EMBL/GenBank/DDBJ whole genome shotgun (WGS) entry which is preliminary data.</text>
</comment>
<evidence type="ECO:0000256" key="4">
    <source>
        <dbReference type="ARBA" id="ARBA00022840"/>
    </source>
</evidence>
<evidence type="ECO:0000256" key="3">
    <source>
        <dbReference type="ARBA" id="ARBA00022806"/>
    </source>
</evidence>
<accession>A0A918K879</accession>
<evidence type="ECO:0000313" key="7">
    <source>
        <dbReference type="EMBL" id="GGX54516.1"/>
    </source>
</evidence>
<keyword evidence="4" id="KW-0067">ATP-binding</keyword>
<dbReference type="GO" id="GO:0003676">
    <property type="term" value="F:nucleic acid binding"/>
    <property type="evidence" value="ECO:0007669"/>
    <property type="project" value="InterPro"/>
</dbReference>
<reference evidence="7" key="2">
    <citation type="submission" date="2020-09" db="EMBL/GenBank/DDBJ databases">
        <authorList>
            <person name="Sun Q."/>
            <person name="Kim S."/>
        </authorList>
    </citation>
    <scope>NUCLEOTIDE SEQUENCE</scope>
    <source>
        <strain evidence="7">KCTC 22169</strain>
    </source>
</reference>